<evidence type="ECO:0000256" key="1">
    <source>
        <dbReference type="SAM" id="Phobius"/>
    </source>
</evidence>
<reference evidence="2 3" key="1">
    <citation type="submission" date="2023-11" db="EMBL/GenBank/DDBJ databases">
        <title>Gilvimarinus fulvus sp. nov., isolated from the surface of Kelp.</title>
        <authorList>
            <person name="Sun Y.Y."/>
            <person name="Gong Y."/>
            <person name="Du Z.J."/>
        </authorList>
    </citation>
    <scope>NUCLEOTIDE SEQUENCE [LARGE SCALE GENOMIC DNA]</scope>
    <source>
        <strain evidence="2 3">SDUM040013</strain>
    </source>
</reference>
<dbReference type="EMBL" id="JAXAFO010000095">
    <property type="protein sequence ID" value="MDX6851591.1"/>
    <property type="molecule type" value="Genomic_DNA"/>
</dbReference>
<evidence type="ECO:0000313" key="3">
    <source>
        <dbReference type="Proteomes" id="UP001273505"/>
    </source>
</evidence>
<name>A0ABU4S5B4_9GAMM</name>
<feature type="transmembrane region" description="Helical" evidence="1">
    <location>
        <begin position="76"/>
        <end position="95"/>
    </location>
</feature>
<dbReference type="Proteomes" id="UP001273505">
    <property type="component" value="Unassembled WGS sequence"/>
</dbReference>
<accession>A0ABU4S5B4</accession>
<feature type="transmembrane region" description="Helical" evidence="1">
    <location>
        <begin position="12"/>
        <end position="33"/>
    </location>
</feature>
<feature type="transmembrane region" description="Helical" evidence="1">
    <location>
        <begin position="45"/>
        <end position="64"/>
    </location>
</feature>
<keyword evidence="3" id="KW-1185">Reference proteome</keyword>
<organism evidence="2 3">
    <name type="scientific">Gilvimarinus gilvus</name>
    <dbReference type="NCBI Taxonomy" id="3058038"/>
    <lineage>
        <taxon>Bacteria</taxon>
        <taxon>Pseudomonadati</taxon>
        <taxon>Pseudomonadota</taxon>
        <taxon>Gammaproteobacteria</taxon>
        <taxon>Cellvibrionales</taxon>
        <taxon>Cellvibrionaceae</taxon>
        <taxon>Gilvimarinus</taxon>
    </lineage>
</organism>
<dbReference type="RefSeq" id="WP_302723652.1">
    <property type="nucleotide sequence ID" value="NZ_JAULRU010000653.1"/>
</dbReference>
<keyword evidence="1" id="KW-0812">Transmembrane</keyword>
<evidence type="ECO:0008006" key="4">
    <source>
        <dbReference type="Google" id="ProtNLM"/>
    </source>
</evidence>
<gene>
    <name evidence="2" type="ORF">SCD92_19670</name>
</gene>
<comment type="caution">
    <text evidence="2">The sequence shown here is derived from an EMBL/GenBank/DDBJ whole genome shotgun (WGS) entry which is preliminary data.</text>
</comment>
<keyword evidence="1" id="KW-0472">Membrane</keyword>
<protein>
    <recommendedName>
        <fullName evidence="4">DUF1475 domain-containing protein</fullName>
    </recommendedName>
</protein>
<evidence type="ECO:0000313" key="2">
    <source>
        <dbReference type="EMBL" id="MDX6851591.1"/>
    </source>
</evidence>
<sequence length="105" mass="12093">MTEKAIAKLSTVIGLIFLVGLCLVDVAFGGWTHVFSEESGVGVTLLARTFWGVGSIGLLVNLFVMWRDMYRSERWSWFIATFFTFFFSALTYYLIKYRKRNAQDI</sequence>
<keyword evidence="1" id="KW-1133">Transmembrane helix</keyword>
<proteinExistence type="predicted"/>